<organism evidence="1 2">
    <name type="scientific">Prauserella isguenensis</name>
    <dbReference type="NCBI Taxonomy" id="1470180"/>
    <lineage>
        <taxon>Bacteria</taxon>
        <taxon>Bacillati</taxon>
        <taxon>Actinomycetota</taxon>
        <taxon>Actinomycetes</taxon>
        <taxon>Pseudonocardiales</taxon>
        <taxon>Pseudonocardiaceae</taxon>
        <taxon>Prauserella</taxon>
    </lineage>
</organism>
<reference evidence="1 2" key="1">
    <citation type="submission" date="2020-08" db="EMBL/GenBank/DDBJ databases">
        <title>Genomic Encyclopedia of Type Strains, Phase III (KMG-III): the genomes of soil and plant-associated and newly described type strains.</title>
        <authorList>
            <person name="Whitman W."/>
        </authorList>
    </citation>
    <scope>NUCLEOTIDE SEQUENCE [LARGE SCALE GENOMIC DNA]</scope>
    <source>
        <strain evidence="1 2">CECT 8577</strain>
    </source>
</reference>
<dbReference type="RefSeq" id="WP_183658413.1">
    <property type="nucleotide sequence ID" value="NZ_JACHWU010000006.1"/>
</dbReference>
<name>A0A839S4N6_9PSEU</name>
<sequence length="150" mass="17053">MEVEGAYSNTNEQVSALETLRQQLPDLEAPLQPTPKRQPPSRAKQLDAEHVQELIEGYRSGATVYELGNQFGIERRTVSAILHRHKVPMRRRGLSTEQIDQAIQLYNQGWSLARIGDRMNVADGTVRQRLRERGVTMRDTHGQPRVGDAR</sequence>
<protein>
    <submittedName>
        <fullName evidence="1">DNA-binding NarL/FixJ family response regulator</fullName>
    </submittedName>
</protein>
<keyword evidence="2" id="KW-1185">Reference proteome</keyword>
<dbReference type="AlphaFoldDB" id="A0A839S4N6"/>
<comment type="caution">
    <text evidence="1">The sequence shown here is derived from an EMBL/GenBank/DDBJ whole genome shotgun (WGS) entry which is preliminary data.</text>
</comment>
<dbReference type="GO" id="GO:0003677">
    <property type="term" value="F:DNA binding"/>
    <property type="evidence" value="ECO:0007669"/>
    <property type="project" value="UniProtKB-KW"/>
</dbReference>
<evidence type="ECO:0000313" key="1">
    <source>
        <dbReference type="EMBL" id="MBB3053061.1"/>
    </source>
</evidence>
<dbReference type="Gene3D" id="1.10.10.60">
    <property type="entry name" value="Homeodomain-like"/>
    <property type="match status" value="2"/>
</dbReference>
<proteinExistence type="predicted"/>
<keyword evidence="1" id="KW-0238">DNA-binding</keyword>
<accession>A0A839S4N6</accession>
<dbReference type="Proteomes" id="UP000550714">
    <property type="component" value="Unassembled WGS sequence"/>
</dbReference>
<dbReference type="EMBL" id="JACHWU010000006">
    <property type="protein sequence ID" value="MBB3053061.1"/>
    <property type="molecule type" value="Genomic_DNA"/>
</dbReference>
<gene>
    <name evidence="1" type="ORF">FHS23_004104</name>
</gene>
<evidence type="ECO:0000313" key="2">
    <source>
        <dbReference type="Proteomes" id="UP000550714"/>
    </source>
</evidence>